<reference evidence="3 4" key="1">
    <citation type="journal article" date="2014" name="Antonie Van Leeuwenhoek">
        <title>Oenococcus alcoholitolerans sp. nov., a lactic acid bacteria isolated from cachaca and ethanol fermentation processes.</title>
        <authorList>
            <person name="Badotti F."/>
            <person name="Moreira A.P."/>
            <person name="Tonon L.A."/>
            <person name="de Lucena B.T."/>
            <person name="Gomes Fde C."/>
            <person name="Kruger R."/>
            <person name="Thompson C.C."/>
            <person name="de Morais M.A.Jr."/>
            <person name="Rosa C.A."/>
            <person name="Thompson F.L."/>
        </authorList>
    </citation>
    <scope>NUCLEOTIDE SEQUENCE [LARGE SCALE GENOMIC DNA]</scope>
    <source>
        <strain evidence="3 4">UFRJ-M7.2.18</strain>
    </source>
</reference>
<feature type="domain" description="Impact N-terminal" evidence="2">
    <location>
        <begin position="15"/>
        <end position="119"/>
    </location>
</feature>
<dbReference type="Gene3D" id="3.30.230.30">
    <property type="entry name" value="Impact, N-terminal domain"/>
    <property type="match status" value="1"/>
</dbReference>
<comment type="caution">
    <text evidence="3">The sequence shown here is derived from an EMBL/GenBank/DDBJ whole genome shotgun (WGS) entry which is preliminary data.</text>
</comment>
<dbReference type="InterPro" id="IPR015796">
    <property type="entry name" value="Impact_YigZ-like"/>
</dbReference>
<dbReference type="InterPro" id="IPR020568">
    <property type="entry name" value="Ribosomal_Su5_D2-typ_SF"/>
</dbReference>
<organism evidence="3 4">
    <name type="scientific">Oenococcus alcoholitolerans</name>
    <dbReference type="NCBI Taxonomy" id="931074"/>
    <lineage>
        <taxon>Bacteria</taxon>
        <taxon>Bacillati</taxon>
        <taxon>Bacillota</taxon>
        <taxon>Bacilli</taxon>
        <taxon>Lactobacillales</taxon>
        <taxon>Lactobacillaceae</taxon>
        <taxon>Oenococcus</taxon>
    </lineage>
</organism>
<dbReference type="PANTHER" id="PTHR16301">
    <property type="entry name" value="IMPACT-RELATED"/>
    <property type="match status" value="1"/>
</dbReference>
<keyword evidence="4" id="KW-1185">Reference proteome</keyword>
<dbReference type="InterPro" id="IPR001498">
    <property type="entry name" value="Impact_N"/>
</dbReference>
<dbReference type="SUPFAM" id="SSF54211">
    <property type="entry name" value="Ribosomal protein S5 domain 2-like"/>
    <property type="match status" value="1"/>
</dbReference>
<evidence type="ECO:0000256" key="1">
    <source>
        <dbReference type="ARBA" id="ARBA00007665"/>
    </source>
</evidence>
<comment type="similarity">
    <text evidence="1">Belongs to the IMPACT family.</text>
</comment>
<name>A0ABR4XQH7_9LACO</name>
<protein>
    <recommendedName>
        <fullName evidence="2">Impact N-terminal domain-containing protein</fullName>
    </recommendedName>
</protein>
<evidence type="ECO:0000313" key="3">
    <source>
        <dbReference type="EMBL" id="KGO27653.1"/>
    </source>
</evidence>
<dbReference type="Pfam" id="PF01205">
    <property type="entry name" value="Impact_N"/>
    <property type="match status" value="1"/>
</dbReference>
<dbReference type="InterPro" id="IPR023582">
    <property type="entry name" value="Impact"/>
</dbReference>
<gene>
    <name evidence="3" type="ORF">Q757_07465</name>
</gene>
<dbReference type="PANTHER" id="PTHR16301:SF20">
    <property type="entry name" value="IMPACT FAMILY MEMBER YIGZ"/>
    <property type="match status" value="1"/>
</dbReference>
<dbReference type="NCBIfam" id="TIGR00257">
    <property type="entry name" value="IMPACT_YIGZ"/>
    <property type="match status" value="1"/>
</dbReference>
<dbReference type="Proteomes" id="UP000030023">
    <property type="component" value="Unassembled WGS sequence"/>
</dbReference>
<accession>A0ABR4XQH7</accession>
<dbReference type="EMBL" id="AXCV01000386">
    <property type="protein sequence ID" value="KGO27653.1"/>
    <property type="molecule type" value="Genomic_DNA"/>
</dbReference>
<dbReference type="InterPro" id="IPR036956">
    <property type="entry name" value="Impact_N_sf"/>
</dbReference>
<evidence type="ECO:0000259" key="2">
    <source>
        <dbReference type="Pfam" id="PF01205"/>
    </source>
</evidence>
<proteinExistence type="inferred from homology"/>
<evidence type="ECO:0000313" key="4">
    <source>
        <dbReference type="Proteomes" id="UP000030023"/>
    </source>
</evidence>
<sequence>MITVKENFSSRSVIKKSIFISELSPISSEERAAGLIEETKNKNKRANHYCFAYVLGDNRELQRISDNGEPAGTAGKPILDCIEKNDLSDVLITVTRYFGGIKLGAGGLIRAYSESAEKSIKKAKLFASEKRQVFKISFDYGSFDTLKYFFKKNDIDTSKISFGEKISCEISVKSAKASLSLRKLQIF</sequence>